<keyword evidence="3 7" id="KW-0808">Transferase</keyword>
<evidence type="ECO:0000313" key="7">
    <source>
        <dbReference type="EMBL" id="SDC66173.1"/>
    </source>
</evidence>
<dbReference type="RefSeq" id="WP_092775776.1">
    <property type="nucleotide sequence ID" value="NZ_FNAB01000001.1"/>
</dbReference>
<dbReference type="GO" id="GO:0032259">
    <property type="term" value="P:methylation"/>
    <property type="evidence" value="ECO:0007669"/>
    <property type="project" value="UniProtKB-KW"/>
</dbReference>
<keyword evidence="4" id="KW-0949">S-adenosyl-L-methionine</keyword>
<dbReference type="STRING" id="168276.SAMN05444580_101514"/>
<dbReference type="FunFam" id="3.40.1280.10:FF:000015">
    <property type="entry name" value="Putative tRNA/rRNA methyltransferase"/>
    <property type="match status" value="1"/>
</dbReference>
<accession>A0A1G6NEC9</accession>
<dbReference type="AlphaFoldDB" id="A0A1G6NEC9"/>
<dbReference type="Pfam" id="PF08032">
    <property type="entry name" value="SpoU_sub_bind"/>
    <property type="match status" value="1"/>
</dbReference>
<dbReference type="InterPro" id="IPR001537">
    <property type="entry name" value="SpoU_MeTrfase"/>
</dbReference>
<proteinExistence type="inferred from homology"/>
<keyword evidence="2 7" id="KW-0489">Methyltransferase</keyword>
<dbReference type="NCBIfam" id="TIGR00186">
    <property type="entry name" value="rRNA_methyl_3"/>
    <property type="match status" value="1"/>
</dbReference>
<dbReference type="GO" id="GO:0005829">
    <property type="term" value="C:cytosol"/>
    <property type="evidence" value="ECO:0007669"/>
    <property type="project" value="TreeGrafter"/>
</dbReference>
<feature type="compositionally biased region" description="Gly residues" evidence="5">
    <location>
        <begin position="22"/>
        <end position="34"/>
    </location>
</feature>
<dbReference type="Pfam" id="PF00588">
    <property type="entry name" value="SpoU_methylase"/>
    <property type="match status" value="1"/>
</dbReference>
<dbReference type="SUPFAM" id="SSF75217">
    <property type="entry name" value="alpha/beta knot"/>
    <property type="match status" value="1"/>
</dbReference>
<evidence type="ECO:0000256" key="5">
    <source>
        <dbReference type="SAM" id="MobiDB-lite"/>
    </source>
</evidence>
<feature type="region of interest" description="Disordered" evidence="5">
    <location>
        <begin position="1"/>
        <end position="87"/>
    </location>
</feature>
<evidence type="ECO:0000256" key="4">
    <source>
        <dbReference type="ARBA" id="ARBA00022691"/>
    </source>
</evidence>
<organism evidence="7 8">
    <name type="scientific">Rhodococcus tukisamuensis</name>
    <dbReference type="NCBI Taxonomy" id="168276"/>
    <lineage>
        <taxon>Bacteria</taxon>
        <taxon>Bacillati</taxon>
        <taxon>Actinomycetota</taxon>
        <taxon>Actinomycetes</taxon>
        <taxon>Mycobacteriales</taxon>
        <taxon>Nocardiaceae</taxon>
        <taxon>Rhodococcus</taxon>
    </lineage>
</organism>
<dbReference type="Gene3D" id="3.40.1280.10">
    <property type="match status" value="1"/>
</dbReference>
<evidence type="ECO:0000256" key="2">
    <source>
        <dbReference type="ARBA" id="ARBA00022603"/>
    </source>
</evidence>
<dbReference type="GO" id="GO:0006396">
    <property type="term" value="P:RNA processing"/>
    <property type="evidence" value="ECO:0007669"/>
    <property type="project" value="InterPro"/>
</dbReference>
<dbReference type="InterPro" id="IPR013123">
    <property type="entry name" value="SpoU_subst-bd"/>
</dbReference>
<comment type="similarity">
    <text evidence="1">Belongs to the class IV-like SAM-binding methyltransferase superfamily. RNA methyltransferase TrmH family.</text>
</comment>
<name>A0A1G6NEC9_9NOCA</name>
<sequence length="327" mass="33584">MAGNSSRRGAVRKSGTKKGQVVGSGGGGRRGLAGRGATPPAVERTKHPAAKRARAAAKAADAGRTGGSAPRGRGGSPRKGDAGPENVLGRNPVVECLRAGVPATALYVAVGTDSDDRLKESVQLAAEAGISILEVPRGDLDRMSANGLHQGVALQVPPYRYAHPDDLIAEARKHQERPLLVALDNITDPRNLGAVVRSVAAFGGHGVVIPQRRSASVTAVAWRTSAGAAARLPIAQATNLTRTLKDWAAKGVQVVGLDAGGDTTLDEYDGTGPVVIVVGSEGKGLSRLVRETCDTILSIPMAGPVESLNASVAAGVVLSDIARQRRR</sequence>
<dbReference type="PANTHER" id="PTHR46429">
    <property type="entry name" value="23S RRNA (GUANOSINE-2'-O-)-METHYLTRANSFERASE RLMB"/>
    <property type="match status" value="1"/>
</dbReference>
<dbReference type="GO" id="GO:0008173">
    <property type="term" value="F:RNA methyltransferase activity"/>
    <property type="evidence" value="ECO:0007669"/>
    <property type="project" value="InterPro"/>
</dbReference>
<evidence type="ECO:0000313" key="8">
    <source>
        <dbReference type="Proteomes" id="UP000199417"/>
    </source>
</evidence>
<dbReference type="InterPro" id="IPR029028">
    <property type="entry name" value="Alpha/beta_knot_MTases"/>
</dbReference>
<dbReference type="InterPro" id="IPR029064">
    <property type="entry name" value="Ribosomal_eL30-like_sf"/>
</dbReference>
<evidence type="ECO:0000256" key="1">
    <source>
        <dbReference type="ARBA" id="ARBA00007228"/>
    </source>
</evidence>
<dbReference type="GO" id="GO:0003723">
    <property type="term" value="F:RNA binding"/>
    <property type="evidence" value="ECO:0007669"/>
    <property type="project" value="InterPro"/>
</dbReference>
<keyword evidence="8" id="KW-1185">Reference proteome</keyword>
<dbReference type="PANTHER" id="PTHR46429:SF1">
    <property type="entry name" value="23S RRNA (GUANOSINE-2'-O-)-METHYLTRANSFERASE RLMB"/>
    <property type="match status" value="1"/>
</dbReference>
<reference evidence="7 8" key="1">
    <citation type="submission" date="2016-10" db="EMBL/GenBank/DDBJ databases">
        <authorList>
            <person name="de Groot N.N."/>
        </authorList>
    </citation>
    <scope>NUCLEOTIDE SEQUENCE [LARGE SCALE GENOMIC DNA]</scope>
    <source>
        <strain evidence="7 8">JCM 11308</strain>
    </source>
</reference>
<dbReference type="EMBL" id="FNAB01000001">
    <property type="protein sequence ID" value="SDC66173.1"/>
    <property type="molecule type" value="Genomic_DNA"/>
</dbReference>
<evidence type="ECO:0000256" key="3">
    <source>
        <dbReference type="ARBA" id="ARBA00022679"/>
    </source>
</evidence>
<dbReference type="Gene3D" id="3.30.1330.30">
    <property type="match status" value="1"/>
</dbReference>
<feature type="compositionally biased region" description="Low complexity" evidence="5">
    <location>
        <begin position="56"/>
        <end position="71"/>
    </location>
</feature>
<dbReference type="InterPro" id="IPR004441">
    <property type="entry name" value="rRNA_MeTrfase_TrmH"/>
</dbReference>
<protein>
    <submittedName>
        <fullName evidence="7">23S rRNA (Guanosine2251-2'-O)-methyltransferase</fullName>
    </submittedName>
</protein>
<dbReference type="SMART" id="SM00967">
    <property type="entry name" value="SpoU_sub_bind"/>
    <property type="match status" value="1"/>
</dbReference>
<dbReference type="SUPFAM" id="SSF55315">
    <property type="entry name" value="L30e-like"/>
    <property type="match status" value="1"/>
</dbReference>
<dbReference type="InterPro" id="IPR029026">
    <property type="entry name" value="tRNA_m1G_MTases_N"/>
</dbReference>
<dbReference type="CDD" id="cd18103">
    <property type="entry name" value="SpoU-like_RlmB"/>
    <property type="match status" value="1"/>
</dbReference>
<gene>
    <name evidence="7" type="ORF">SAMN05444580_101514</name>
</gene>
<feature type="domain" description="RNA 2-O ribose methyltransferase substrate binding" evidence="6">
    <location>
        <begin position="86"/>
        <end position="162"/>
    </location>
</feature>
<dbReference type="Proteomes" id="UP000199417">
    <property type="component" value="Unassembled WGS sequence"/>
</dbReference>
<evidence type="ECO:0000259" key="6">
    <source>
        <dbReference type="SMART" id="SM00967"/>
    </source>
</evidence>
<dbReference type="FunFam" id="3.30.1330.30:FF:000024">
    <property type="entry name" value="Putative tRNA/rRNA methyltransferase"/>
    <property type="match status" value="1"/>
</dbReference>